<dbReference type="EMBL" id="JABFBC010000001">
    <property type="protein sequence ID" value="NNU78832.1"/>
    <property type="molecule type" value="Genomic_DNA"/>
</dbReference>
<dbReference type="RefSeq" id="WP_171321280.1">
    <property type="nucleotide sequence ID" value="NZ_JABFBC010000001.1"/>
</dbReference>
<sequence length="242" mass="26701">MPDRALTLMQLFAPLDWAALVLLLGAMLGATLLIEHPPARRLSTHVLMRRYRREWMLEMAARDVRIFDSQVLAILRQGSSFFASTTLIVIGGGAALLGQPERLRTVALDIVPELTGPLIVWEIKLLVVLLVLLAAFLKFVWAIRLFGYCAVMIASVPNTAPDTAASQDALALARRAGEIGILAERSFNRGLRAVYFSLASMAWLLGPEALIAATLFTLGILWRREFGSRTRAVLLADDRPPR</sequence>
<feature type="transmembrane region" description="Helical" evidence="1">
    <location>
        <begin position="194"/>
        <end position="222"/>
    </location>
</feature>
<feature type="transmembrane region" description="Helical" evidence="1">
    <location>
        <begin position="119"/>
        <end position="143"/>
    </location>
</feature>
<keyword evidence="1" id="KW-1133">Transmembrane helix</keyword>
<keyword evidence="3" id="KW-1185">Reference proteome</keyword>
<dbReference type="InterPro" id="IPR006747">
    <property type="entry name" value="DUF599"/>
</dbReference>
<dbReference type="Pfam" id="PF04654">
    <property type="entry name" value="DUF599"/>
    <property type="match status" value="1"/>
</dbReference>
<evidence type="ECO:0000313" key="3">
    <source>
        <dbReference type="Proteomes" id="UP000572377"/>
    </source>
</evidence>
<name>A0A849KYP8_9RHOB</name>
<protein>
    <submittedName>
        <fullName evidence="2">DUF599 domain-containing protein</fullName>
    </submittedName>
</protein>
<keyword evidence="1" id="KW-0812">Transmembrane</keyword>
<dbReference type="Proteomes" id="UP000572377">
    <property type="component" value="Unassembled WGS sequence"/>
</dbReference>
<evidence type="ECO:0000313" key="2">
    <source>
        <dbReference type="EMBL" id="NNU78832.1"/>
    </source>
</evidence>
<organism evidence="2 3">
    <name type="scientific">Halovulum dunhuangense</name>
    <dbReference type="NCBI Taxonomy" id="1505036"/>
    <lineage>
        <taxon>Bacteria</taxon>
        <taxon>Pseudomonadati</taxon>
        <taxon>Pseudomonadota</taxon>
        <taxon>Alphaproteobacteria</taxon>
        <taxon>Rhodobacterales</taxon>
        <taxon>Paracoccaceae</taxon>
        <taxon>Halovulum</taxon>
    </lineage>
</organism>
<dbReference type="AlphaFoldDB" id="A0A849KYP8"/>
<comment type="caution">
    <text evidence="2">The sequence shown here is derived from an EMBL/GenBank/DDBJ whole genome shotgun (WGS) entry which is preliminary data.</text>
</comment>
<reference evidence="2 3" key="1">
    <citation type="submission" date="2020-05" db="EMBL/GenBank/DDBJ databases">
        <title>Gimesia benthica sp. nov., a novel planctomycete isolated from a deep-sea water sample of the Northwest Indian Ocean.</title>
        <authorList>
            <person name="Wang J."/>
            <person name="Ruan C."/>
            <person name="Song L."/>
            <person name="Zhu Y."/>
            <person name="Li A."/>
            <person name="Zheng X."/>
            <person name="Wang L."/>
            <person name="Lu Z."/>
            <person name="Huang Y."/>
            <person name="Du W."/>
            <person name="Zhou Y."/>
            <person name="Huang L."/>
            <person name="Dai X."/>
        </authorList>
    </citation>
    <scope>NUCLEOTIDE SEQUENCE [LARGE SCALE GENOMIC DNA]</scope>
    <source>
        <strain evidence="2 3">YYQ-30</strain>
    </source>
</reference>
<evidence type="ECO:0000256" key="1">
    <source>
        <dbReference type="SAM" id="Phobius"/>
    </source>
</evidence>
<gene>
    <name evidence="2" type="ORF">HMH01_00140</name>
</gene>
<keyword evidence="1" id="KW-0472">Membrane</keyword>
<feature type="transmembrane region" description="Helical" evidence="1">
    <location>
        <begin position="12"/>
        <end position="34"/>
    </location>
</feature>
<proteinExistence type="predicted"/>
<accession>A0A849KYP8</accession>